<evidence type="ECO:0000313" key="10">
    <source>
        <dbReference type="Proteomes" id="UP001430193"/>
    </source>
</evidence>
<feature type="binding site" evidence="8">
    <location>
        <position position="88"/>
    </location>
    <ligand>
        <name>substrate</name>
    </ligand>
</feature>
<comment type="subunit">
    <text evidence="5 8">Homododecamer.</text>
</comment>
<name>A0ABS2KD82_9GAMM</name>
<evidence type="ECO:0000256" key="4">
    <source>
        <dbReference type="ARBA" id="ARBA00011037"/>
    </source>
</evidence>
<dbReference type="CDD" id="cd00466">
    <property type="entry name" value="DHQase_II"/>
    <property type="match status" value="1"/>
</dbReference>
<feature type="active site" description="Proton donor" evidence="8">
    <location>
        <position position="101"/>
    </location>
</feature>
<dbReference type="RefSeq" id="WP_204630765.1">
    <property type="nucleotide sequence ID" value="NZ_BSOC01000004.1"/>
</dbReference>
<gene>
    <name evidence="8 9" type="primary">aroQ</name>
    <name evidence="9" type="ORF">ISS99_06350</name>
</gene>
<feature type="binding site" evidence="8">
    <location>
        <begin position="102"/>
        <end position="103"/>
    </location>
    <ligand>
        <name>substrate</name>
    </ligand>
</feature>
<evidence type="ECO:0000256" key="3">
    <source>
        <dbReference type="ARBA" id="ARBA00004902"/>
    </source>
</evidence>
<dbReference type="EMBL" id="JADIKF010000037">
    <property type="protein sequence ID" value="MBM7129138.1"/>
    <property type="molecule type" value="Genomic_DNA"/>
</dbReference>
<keyword evidence="7 8" id="KW-0456">Lyase</keyword>
<dbReference type="NCBIfam" id="TIGR01088">
    <property type="entry name" value="aroQ"/>
    <property type="match status" value="1"/>
</dbReference>
<dbReference type="PROSITE" id="PS01029">
    <property type="entry name" value="DEHYDROQUINASE_II"/>
    <property type="match status" value="1"/>
</dbReference>
<dbReference type="NCBIfam" id="NF003807">
    <property type="entry name" value="PRK05395.1-4"/>
    <property type="match status" value="1"/>
</dbReference>
<dbReference type="PANTHER" id="PTHR21272:SF3">
    <property type="entry name" value="CATABOLIC 3-DEHYDROQUINASE"/>
    <property type="match status" value="1"/>
</dbReference>
<keyword evidence="10" id="KW-1185">Reference proteome</keyword>
<evidence type="ECO:0000256" key="6">
    <source>
        <dbReference type="ARBA" id="ARBA00012060"/>
    </source>
</evidence>
<comment type="similarity">
    <text evidence="4 8">Belongs to the type-II 3-dehydroquinase family.</text>
</comment>
<protein>
    <recommendedName>
        <fullName evidence="6 8">3-dehydroquinate dehydratase</fullName>
        <shortName evidence="8">3-dehydroquinase</shortName>
        <ecNumber evidence="6 8">4.2.1.10</ecNumber>
    </recommendedName>
    <alternativeName>
        <fullName evidence="8">Type II DHQase</fullName>
    </alternativeName>
</protein>
<feature type="site" description="Transition state stabilizer" evidence="8">
    <location>
        <position position="18"/>
    </location>
</feature>
<dbReference type="NCBIfam" id="NF003806">
    <property type="entry name" value="PRK05395.1-3"/>
    <property type="match status" value="1"/>
</dbReference>
<sequence length="150" mass="16444">MAKLLVLHGPNLNLLGVREPDIYGRETLADINSRLAQRAQAAGHELDWYQSNAEHELIGRIHQARDEQVAYILINPGAFTHTSVALRDALAAVAIPFIEVHMSNVHAREPFRRHSYLSDLATGVICGFGSNSYRLGLDAALAKLEPKPAG</sequence>
<evidence type="ECO:0000256" key="7">
    <source>
        <dbReference type="ARBA" id="ARBA00023239"/>
    </source>
</evidence>
<dbReference type="SUPFAM" id="SSF52304">
    <property type="entry name" value="Type II 3-dehydroquinate dehydratase"/>
    <property type="match status" value="1"/>
</dbReference>
<dbReference type="InterPro" id="IPR001874">
    <property type="entry name" value="DHquinase_II"/>
</dbReference>
<dbReference type="Pfam" id="PF01220">
    <property type="entry name" value="DHquinase_II"/>
    <property type="match status" value="1"/>
</dbReference>
<dbReference type="InterPro" id="IPR036441">
    <property type="entry name" value="DHquinase_II_sf"/>
</dbReference>
<feature type="binding site" evidence="8">
    <location>
        <position position="81"/>
    </location>
    <ligand>
        <name>substrate</name>
    </ligand>
</feature>
<dbReference type="NCBIfam" id="NF003804">
    <property type="entry name" value="PRK05395.1-1"/>
    <property type="match status" value="1"/>
</dbReference>
<comment type="pathway">
    <text evidence="3 8">Metabolic intermediate biosynthesis; chorismate biosynthesis; chorismate from D-erythrose 4-phosphate and phosphoenolpyruvate: step 3/7.</text>
</comment>
<dbReference type="PANTHER" id="PTHR21272">
    <property type="entry name" value="CATABOLIC 3-DEHYDROQUINASE"/>
    <property type="match status" value="1"/>
</dbReference>
<comment type="function">
    <text evidence="2 8">Catalyzes a trans-dehydration via an enolate intermediate.</text>
</comment>
<dbReference type="InterPro" id="IPR018509">
    <property type="entry name" value="DHquinase_II_CS"/>
</dbReference>
<comment type="catalytic activity">
    <reaction evidence="1 8">
        <text>3-dehydroquinate = 3-dehydroshikimate + H2O</text>
        <dbReference type="Rhea" id="RHEA:21096"/>
        <dbReference type="ChEBI" id="CHEBI:15377"/>
        <dbReference type="ChEBI" id="CHEBI:16630"/>
        <dbReference type="ChEBI" id="CHEBI:32364"/>
        <dbReference type="EC" id="4.2.1.10"/>
    </reaction>
</comment>
<dbReference type="HAMAP" id="MF_00169">
    <property type="entry name" value="AroQ"/>
    <property type="match status" value="1"/>
</dbReference>
<dbReference type="GO" id="GO:0003855">
    <property type="term" value="F:3-dehydroquinate dehydratase activity"/>
    <property type="evidence" value="ECO:0007669"/>
    <property type="project" value="UniProtKB-EC"/>
</dbReference>
<comment type="caution">
    <text evidence="9">The sequence shown here is derived from an EMBL/GenBank/DDBJ whole genome shotgun (WGS) entry which is preliminary data.</text>
</comment>
<dbReference type="EC" id="4.2.1.10" evidence="6 8"/>
<dbReference type="PIRSF" id="PIRSF001399">
    <property type="entry name" value="DHquinase_II"/>
    <property type="match status" value="1"/>
</dbReference>
<keyword evidence="8" id="KW-0028">Amino-acid biosynthesis</keyword>
<proteinExistence type="inferred from homology"/>
<dbReference type="Proteomes" id="UP001430193">
    <property type="component" value="Unassembled WGS sequence"/>
</dbReference>
<reference evidence="9" key="1">
    <citation type="submission" date="2020-10" db="EMBL/GenBank/DDBJ databases">
        <title>Phylogeny of dyella-like bacteria.</title>
        <authorList>
            <person name="Fu J."/>
        </authorList>
    </citation>
    <scope>NUCLEOTIDE SEQUENCE</scope>
    <source>
        <strain evidence="9">DHON07</strain>
    </source>
</reference>
<evidence type="ECO:0000256" key="8">
    <source>
        <dbReference type="HAMAP-Rule" id="MF_00169"/>
    </source>
</evidence>
<evidence type="ECO:0000256" key="2">
    <source>
        <dbReference type="ARBA" id="ARBA00003924"/>
    </source>
</evidence>
<keyword evidence="8" id="KW-0057">Aromatic amino acid biosynthesis</keyword>
<dbReference type="Gene3D" id="3.40.50.9100">
    <property type="entry name" value="Dehydroquinase, class II"/>
    <property type="match status" value="1"/>
</dbReference>
<feature type="binding site" evidence="8">
    <location>
        <position position="112"/>
    </location>
    <ligand>
        <name>substrate</name>
    </ligand>
</feature>
<accession>A0ABS2KD82</accession>
<dbReference type="NCBIfam" id="NF003805">
    <property type="entry name" value="PRK05395.1-2"/>
    <property type="match status" value="1"/>
</dbReference>
<evidence type="ECO:0000256" key="5">
    <source>
        <dbReference type="ARBA" id="ARBA00011193"/>
    </source>
</evidence>
<evidence type="ECO:0000313" key="9">
    <source>
        <dbReference type="EMBL" id="MBM7129138.1"/>
    </source>
</evidence>
<organism evidence="9 10">
    <name type="scientific">Dyella mobilis</name>
    <dbReference type="NCBI Taxonomy" id="1849582"/>
    <lineage>
        <taxon>Bacteria</taxon>
        <taxon>Pseudomonadati</taxon>
        <taxon>Pseudomonadota</taxon>
        <taxon>Gammaproteobacteria</taxon>
        <taxon>Lysobacterales</taxon>
        <taxon>Rhodanobacteraceae</taxon>
        <taxon>Dyella</taxon>
    </lineage>
</organism>
<feature type="active site" description="Proton acceptor" evidence="8">
    <location>
        <position position="23"/>
    </location>
</feature>
<feature type="binding site" evidence="8">
    <location>
        <position position="75"/>
    </location>
    <ligand>
        <name>substrate</name>
    </ligand>
</feature>
<evidence type="ECO:0000256" key="1">
    <source>
        <dbReference type="ARBA" id="ARBA00001864"/>
    </source>
</evidence>